<feature type="transmembrane region" description="Helical" evidence="3">
    <location>
        <begin position="206"/>
        <end position="225"/>
    </location>
</feature>
<comment type="similarity">
    <text evidence="2">Belongs to the acyltransferase 3 family.</text>
</comment>
<keyword evidence="5" id="KW-0808">Transferase</keyword>
<protein>
    <submittedName>
        <fullName evidence="5">Peptidoglycan/LPS O-acetylase OafA/YrhL, contains acyltransferase and SGNH-hydrolase domains</fullName>
    </submittedName>
</protein>
<proteinExistence type="inferred from homology"/>
<evidence type="ECO:0000256" key="3">
    <source>
        <dbReference type="SAM" id="Phobius"/>
    </source>
</evidence>
<evidence type="ECO:0000256" key="2">
    <source>
        <dbReference type="ARBA" id="ARBA00007400"/>
    </source>
</evidence>
<sequence length="344" mass="39027">MFGTFRYLLAIFVVWGHLSPFPSKSGGYAVFGFYILSGFLMALTLNKTYGFTLKGTKNFLTNRALRIFPPYLAVLLFSVFVVSLAPTIAHTLNVTMSMPESFAEWFKNLVILGLNNDAQTRLVPPAWSLHVELSFYIMMALILARSKKIVTTWFILSTAFTVFMVFAGFDYQNRYFPVYAASLPFSIGAMIYYYKDKLTFTSIPVLITLLTIYILHSGLATLVWNDPGTEGFYFSLIITVLIIISLLNINKSIFPTWARKTDSFLGDLSYSIFLCHWPVAAFVTWIFLNGDTEKRLSIFLLSFLISHILAIIINLFIEKNVQKIRNRVRGNAQTNSNTASRNVS</sequence>
<keyword evidence="5" id="KW-0012">Acyltransferase</keyword>
<dbReference type="EMBL" id="FOEH01000002">
    <property type="protein sequence ID" value="SEQ23869.1"/>
    <property type="molecule type" value="Genomic_DNA"/>
</dbReference>
<evidence type="ECO:0000313" key="5">
    <source>
        <dbReference type="EMBL" id="SEQ23869.1"/>
    </source>
</evidence>
<reference evidence="5 6" key="1">
    <citation type="submission" date="2016-10" db="EMBL/GenBank/DDBJ databases">
        <authorList>
            <person name="Varghese N."/>
            <person name="Submissions S."/>
        </authorList>
    </citation>
    <scope>NUCLEOTIDE SEQUENCE [LARGE SCALE GENOMIC DNA]</scope>
    <source>
        <strain evidence="5 6">CGMCC 1.7734</strain>
    </source>
</reference>
<keyword evidence="6" id="KW-1185">Reference proteome</keyword>
<name>A0A1H9EDZ9_9BACI</name>
<dbReference type="RefSeq" id="WP_175476753.1">
    <property type="nucleotide sequence ID" value="NZ_FOEH01000002.1"/>
</dbReference>
<feature type="transmembrane region" description="Helical" evidence="3">
    <location>
        <begin position="28"/>
        <end position="46"/>
    </location>
</feature>
<feature type="transmembrane region" description="Helical" evidence="3">
    <location>
        <begin position="67"/>
        <end position="89"/>
    </location>
</feature>
<dbReference type="Pfam" id="PF01757">
    <property type="entry name" value="Acyl_transf_3"/>
    <property type="match status" value="1"/>
</dbReference>
<keyword evidence="3" id="KW-0812">Transmembrane</keyword>
<feature type="domain" description="Acyltransferase 3" evidence="4">
    <location>
        <begin position="5"/>
        <end position="313"/>
    </location>
</feature>
<evidence type="ECO:0000313" key="6">
    <source>
        <dbReference type="Proteomes" id="UP000198733"/>
    </source>
</evidence>
<organism evidence="5 6">
    <name type="scientific">Virgibacillus subterraneus</name>
    <dbReference type="NCBI Taxonomy" id="621109"/>
    <lineage>
        <taxon>Bacteria</taxon>
        <taxon>Bacillati</taxon>
        <taxon>Bacillota</taxon>
        <taxon>Bacilli</taxon>
        <taxon>Bacillales</taxon>
        <taxon>Bacillaceae</taxon>
        <taxon>Virgibacillus</taxon>
    </lineage>
</organism>
<feature type="transmembrane region" description="Helical" evidence="3">
    <location>
        <begin position="175"/>
        <end position="194"/>
    </location>
</feature>
<feature type="transmembrane region" description="Helical" evidence="3">
    <location>
        <begin position="150"/>
        <end position="169"/>
    </location>
</feature>
<feature type="transmembrane region" description="Helical" evidence="3">
    <location>
        <begin position="296"/>
        <end position="317"/>
    </location>
</feature>
<dbReference type="PANTHER" id="PTHR23028">
    <property type="entry name" value="ACETYLTRANSFERASE"/>
    <property type="match status" value="1"/>
</dbReference>
<comment type="subcellular location">
    <subcellularLocation>
        <location evidence="1">Membrane</location>
    </subcellularLocation>
</comment>
<accession>A0A1H9EDZ9</accession>
<evidence type="ECO:0000256" key="1">
    <source>
        <dbReference type="ARBA" id="ARBA00004370"/>
    </source>
</evidence>
<dbReference type="PANTHER" id="PTHR23028:SF53">
    <property type="entry name" value="ACYL_TRANSF_3 DOMAIN-CONTAINING PROTEIN"/>
    <property type="match status" value="1"/>
</dbReference>
<dbReference type="Proteomes" id="UP000198733">
    <property type="component" value="Unassembled WGS sequence"/>
</dbReference>
<dbReference type="InterPro" id="IPR002656">
    <property type="entry name" value="Acyl_transf_3_dom"/>
</dbReference>
<keyword evidence="3" id="KW-1133">Transmembrane helix</keyword>
<feature type="transmembrane region" description="Helical" evidence="3">
    <location>
        <begin position="270"/>
        <end position="290"/>
    </location>
</feature>
<dbReference type="GO" id="GO:0016746">
    <property type="term" value="F:acyltransferase activity"/>
    <property type="evidence" value="ECO:0007669"/>
    <property type="project" value="UniProtKB-KW"/>
</dbReference>
<evidence type="ECO:0000259" key="4">
    <source>
        <dbReference type="Pfam" id="PF01757"/>
    </source>
</evidence>
<comment type="caution">
    <text evidence="5">The sequence shown here is derived from an EMBL/GenBank/DDBJ whole genome shotgun (WGS) entry which is preliminary data.</text>
</comment>
<dbReference type="InterPro" id="IPR050879">
    <property type="entry name" value="Acyltransferase_3"/>
</dbReference>
<feature type="transmembrane region" description="Helical" evidence="3">
    <location>
        <begin position="231"/>
        <end position="249"/>
    </location>
</feature>
<gene>
    <name evidence="5" type="ORF">SAMN05216232_1996</name>
</gene>
<keyword evidence="3" id="KW-0472">Membrane</keyword>
<feature type="transmembrane region" description="Helical" evidence="3">
    <location>
        <begin position="126"/>
        <end position="143"/>
    </location>
</feature>